<dbReference type="GO" id="GO:0016878">
    <property type="term" value="F:acid-thiol ligase activity"/>
    <property type="evidence" value="ECO:0007669"/>
    <property type="project" value="UniProtKB-ARBA"/>
</dbReference>
<dbReference type="RefSeq" id="WP_158089328.1">
    <property type="nucleotide sequence ID" value="NZ_LVJN01000016.1"/>
</dbReference>
<dbReference type="Proteomes" id="UP000194003">
    <property type="component" value="Unassembled WGS sequence"/>
</dbReference>
<proteinExistence type="predicted"/>
<dbReference type="Gene3D" id="3.30.300.30">
    <property type="match status" value="1"/>
</dbReference>
<protein>
    <submittedName>
        <fullName evidence="2">Putative acyl-CoA synthetase, AMP-forming</fullName>
    </submittedName>
</protein>
<organism evidence="2 3">
    <name type="scientific">Magnetofaba australis IT-1</name>
    <dbReference type="NCBI Taxonomy" id="1434232"/>
    <lineage>
        <taxon>Bacteria</taxon>
        <taxon>Pseudomonadati</taxon>
        <taxon>Pseudomonadota</taxon>
        <taxon>Magnetococcia</taxon>
        <taxon>Magnetococcales</taxon>
        <taxon>Magnetococcaceae</taxon>
        <taxon>Magnetofaba</taxon>
    </lineage>
</organism>
<keyword evidence="3" id="KW-1185">Reference proteome</keyword>
<dbReference type="Gene3D" id="3.40.50.12780">
    <property type="entry name" value="N-terminal domain of ligase-like"/>
    <property type="match status" value="1"/>
</dbReference>
<reference evidence="2 3" key="1">
    <citation type="journal article" date="2016" name="BMC Genomics">
        <title>Combined genomic and structural analyses of a cultured magnetotactic bacterium reveals its niche adaptation to a dynamic environment.</title>
        <authorList>
            <person name="Araujo A.C."/>
            <person name="Morillo V."/>
            <person name="Cypriano J."/>
            <person name="Teixeira L.C."/>
            <person name="Leao P."/>
            <person name="Lyra S."/>
            <person name="Almeida L.G."/>
            <person name="Bazylinski D.A."/>
            <person name="Vasconcellos A.T."/>
            <person name="Abreu F."/>
            <person name="Lins U."/>
        </authorList>
    </citation>
    <scope>NUCLEOTIDE SEQUENCE [LARGE SCALE GENOMIC DNA]</scope>
    <source>
        <strain evidence="2 3">IT-1</strain>
    </source>
</reference>
<dbReference type="PANTHER" id="PTHR43767">
    <property type="entry name" value="LONG-CHAIN-FATTY-ACID--COA LIGASE"/>
    <property type="match status" value="1"/>
</dbReference>
<dbReference type="PANTHER" id="PTHR43767:SF1">
    <property type="entry name" value="NONRIBOSOMAL PEPTIDE SYNTHASE PES1 (EUROFUNG)-RELATED"/>
    <property type="match status" value="1"/>
</dbReference>
<accession>A0A1Y2K7K1</accession>
<dbReference type="PROSITE" id="PS00455">
    <property type="entry name" value="AMP_BINDING"/>
    <property type="match status" value="1"/>
</dbReference>
<dbReference type="Pfam" id="PF00501">
    <property type="entry name" value="AMP-binding"/>
    <property type="match status" value="1"/>
</dbReference>
<dbReference type="STRING" id="1434232.MAIT1_01120"/>
<dbReference type="InterPro" id="IPR000873">
    <property type="entry name" value="AMP-dep_synth/lig_dom"/>
</dbReference>
<dbReference type="OrthoDB" id="9803968at2"/>
<feature type="domain" description="AMP-dependent synthetase/ligase" evidence="1">
    <location>
        <begin position="6"/>
        <end position="371"/>
    </location>
</feature>
<name>A0A1Y2K7K1_9PROT</name>
<dbReference type="SUPFAM" id="SSF56801">
    <property type="entry name" value="Acetyl-CoA synthetase-like"/>
    <property type="match status" value="1"/>
</dbReference>
<dbReference type="InterPro" id="IPR050237">
    <property type="entry name" value="ATP-dep_AMP-bd_enzyme"/>
</dbReference>
<evidence type="ECO:0000313" key="3">
    <source>
        <dbReference type="Proteomes" id="UP000194003"/>
    </source>
</evidence>
<gene>
    <name evidence="2" type="ORF">MAIT1_01120</name>
</gene>
<dbReference type="AlphaFoldDB" id="A0A1Y2K7K1"/>
<dbReference type="InterPro" id="IPR045851">
    <property type="entry name" value="AMP-bd_C_sf"/>
</dbReference>
<dbReference type="InterPro" id="IPR020845">
    <property type="entry name" value="AMP-binding_CS"/>
</dbReference>
<evidence type="ECO:0000259" key="1">
    <source>
        <dbReference type="Pfam" id="PF00501"/>
    </source>
</evidence>
<comment type="caution">
    <text evidence="2">The sequence shown here is derived from an EMBL/GenBank/DDBJ whole genome shotgun (WGS) entry which is preliminary data.</text>
</comment>
<evidence type="ECO:0000313" key="2">
    <source>
        <dbReference type="EMBL" id="OSM06155.1"/>
    </source>
</evidence>
<dbReference type="InterPro" id="IPR042099">
    <property type="entry name" value="ANL_N_sf"/>
</dbReference>
<dbReference type="EMBL" id="LVJN01000016">
    <property type="protein sequence ID" value="OSM06155.1"/>
    <property type="molecule type" value="Genomic_DNA"/>
</dbReference>
<sequence length="523" mass="56746">MLPDLLRRTAETRPDHLAIADGARRLSWRQLHILVMRMAAGLRELGVTRGQRVGVWLDKGIEQAAGFYAPQLLGGVTVMLNEGLKIAQAEHIVADCAIEVLITDAKRLQQHGAALKARGAERVLLCDVDALPDDAALSGLCLSATDAAEERRAPGIPADTAHIIYTSGSTGLPKGIVISHQNALDGARIVSGYTQLGDDERILGLLPLNFDYGLNQWLNAAHTGSAYFVHRFALPNELLKQIEQERLTVVAGMPPVWSRLLDPKLVKAEHGRDLTSVRAVTNSGGRVPVPMVEKLRALFAPPTRIYLMYGLTEAFRSTYLPPEELARHPDSMGRAIPEVEIQVVRPDGSACDVGEEGELVHRGALISKGYWNNPAKSAEVFRPAPGLDAANAHLEQAVYSGDLVHRDAEGLLYFHGRRDQMIKTKGYRVSPEEVERLLLEIDGVTGAVAGAFDMGADYGVRAVVTLSDAALTPPILRRQCQQRAPFYLVPDEIVALTRFPLTANGKIDRAAALAQAAPENSIG</sequence>